<keyword evidence="6" id="KW-1185">Reference proteome</keyword>
<dbReference type="Pfam" id="PF11931">
    <property type="entry name" value="SF3a60_Prp9_C"/>
    <property type="match status" value="1"/>
</dbReference>
<dbReference type="InterPro" id="IPR051421">
    <property type="entry name" value="RNA_Proc_DNA_Dmg_Regulator"/>
</dbReference>
<dbReference type="Pfam" id="PF16837">
    <property type="entry name" value="SF3A3"/>
    <property type="match status" value="1"/>
</dbReference>
<keyword evidence="2" id="KW-0539">Nucleus</keyword>
<dbReference type="InterPro" id="IPR031774">
    <property type="entry name" value="SF3A3_dom"/>
</dbReference>
<accession>A0A0S4JFA9</accession>
<protein>
    <submittedName>
        <fullName evidence="5">Splicing factor 3a, putative</fullName>
    </submittedName>
</protein>
<dbReference type="GO" id="GO:0003723">
    <property type="term" value="F:RNA binding"/>
    <property type="evidence" value="ECO:0007669"/>
    <property type="project" value="InterPro"/>
</dbReference>
<dbReference type="GO" id="GO:0000398">
    <property type="term" value="P:mRNA splicing, via spliceosome"/>
    <property type="evidence" value="ECO:0007669"/>
    <property type="project" value="InterPro"/>
</dbReference>
<feature type="domain" description="Splicing factor SF3a60 /Prp9 subunit C-terminal" evidence="3">
    <location>
        <begin position="376"/>
        <end position="493"/>
    </location>
</feature>
<comment type="subcellular location">
    <subcellularLocation>
        <location evidence="1">Nucleus</location>
    </subcellularLocation>
</comment>
<dbReference type="PANTHER" id="PTHR12786">
    <property type="entry name" value="SPLICING FACTOR SF3A-RELATED"/>
    <property type="match status" value="1"/>
</dbReference>
<feature type="domain" description="SF3A3" evidence="4">
    <location>
        <begin position="124"/>
        <end position="158"/>
    </location>
</feature>
<dbReference type="Proteomes" id="UP000051952">
    <property type="component" value="Unassembled WGS sequence"/>
</dbReference>
<sequence>MRSGVLEKIRVLEADLESCREGVVQQLLMKLSHPRHRILRDHFVLQQSAIAQKLSDKLLDCYLDEDEITQVKEEPTEEGDVLEAIRDFDAKVAELREYHKRYVNARPIEKSLATPDPSLLENVFTVAEQYGSYFDLQSHYQAYQNFCVESRLKGASYVASFPATLELHKFVETLPTLLLAGIPLRQKVSAFDVYKAFVFGLRDYLQAFYERYKPLDQTPLMEDLEIASKGYIEFRDVVVKNNLTQPQHLKRFEKTFAVWDYSSALEVGVTAAQVTEVGVCEAQIVRILSTSLAEIFTATEKKTSRMGSKTIEEIERERKEDDRLFFESIAVAEKHSATAAFVDRVAKAELTSVAQAAQQMQSAAGAQDDEEEAEFLGPDGKPLPKWLVKIMQLKKKFKCDVCGGEVFKGLKMYREHFVLERHAEGLRQLGVGSAHLHHFIGINEMGDVLRFRDILRQRLDLMNIRKRMRDDEENEETQDVNGNVMTKKSFIVFQGRRNNL</sequence>
<evidence type="ECO:0000256" key="1">
    <source>
        <dbReference type="ARBA" id="ARBA00004123"/>
    </source>
</evidence>
<dbReference type="AlphaFoldDB" id="A0A0S4JFA9"/>
<reference evidence="6" key="1">
    <citation type="submission" date="2015-09" db="EMBL/GenBank/DDBJ databases">
        <authorList>
            <consortium name="Pathogen Informatics"/>
        </authorList>
    </citation>
    <scope>NUCLEOTIDE SEQUENCE [LARGE SCALE GENOMIC DNA]</scope>
    <source>
        <strain evidence="6">Lake Konstanz</strain>
    </source>
</reference>
<proteinExistence type="predicted"/>
<evidence type="ECO:0000256" key="2">
    <source>
        <dbReference type="ARBA" id="ARBA00023242"/>
    </source>
</evidence>
<name>A0A0S4JFA9_BODSA</name>
<evidence type="ECO:0000259" key="4">
    <source>
        <dbReference type="Pfam" id="PF16837"/>
    </source>
</evidence>
<dbReference type="GO" id="GO:0005681">
    <property type="term" value="C:spliceosomal complex"/>
    <property type="evidence" value="ECO:0007669"/>
    <property type="project" value="InterPro"/>
</dbReference>
<gene>
    <name evidence="5" type="ORF">BSAL_17020</name>
</gene>
<organism evidence="5 6">
    <name type="scientific">Bodo saltans</name>
    <name type="common">Flagellated protozoan</name>
    <dbReference type="NCBI Taxonomy" id="75058"/>
    <lineage>
        <taxon>Eukaryota</taxon>
        <taxon>Discoba</taxon>
        <taxon>Euglenozoa</taxon>
        <taxon>Kinetoplastea</taxon>
        <taxon>Metakinetoplastina</taxon>
        <taxon>Eubodonida</taxon>
        <taxon>Bodonidae</taxon>
        <taxon>Bodo</taxon>
    </lineage>
</organism>
<dbReference type="InterPro" id="IPR024598">
    <property type="entry name" value="SF3a60/Prp9_C"/>
</dbReference>
<evidence type="ECO:0000259" key="3">
    <source>
        <dbReference type="Pfam" id="PF11931"/>
    </source>
</evidence>
<dbReference type="PANTHER" id="PTHR12786:SF2">
    <property type="entry name" value="SPLICING FACTOR 3A SUBUNIT 3"/>
    <property type="match status" value="1"/>
</dbReference>
<dbReference type="VEuPathDB" id="TriTrypDB:BSAL_17020"/>
<dbReference type="OMA" id="GPKAFQK"/>
<dbReference type="OrthoDB" id="2160351at2759"/>
<evidence type="ECO:0000313" key="6">
    <source>
        <dbReference type="Proteomes" id="UP000051952"/>
    </source>
</evidence>
<evidence type="ECO:0000313" key="5">
    <source>
        <dbReference type="EMBL" id="CUG88734.1"/>
    </source>
</evidence>
<dbReference type="EMBL" id="CYKH01001670">
    <property type="protein sequence ID" value="CUG88734.1"/>
    <property type="molecule type" value="Genomic_DNA"/>
</dbReference>